<comment type="subcellular location">
    <subcellularLocation>
        <location evidence="1">Membrane</location>
        <topology evidence="1">Multi-pass membrane protein</topology>
    </subcellularLocation>
</comment>
<feature type="transmembrane region" description="Helical" evidence="2">
    <location>
        <begin position="113"/>
        <end position="137"/>
    </location>
</feature>
<dbReference type="PROSITE" id="PS50850">
    <property type="entry name" value="MFS"/>
    <property type="match status" value="1"/>
</dbReference>
<comment type="caution">
    <text evidence="4">The sequence shown here is derived from an EMBL/GenBank/DDBJ whole genome shotgun (WGS) entry which is preliminary data.</text>
</comment>
<feature type="transmembrane region" description="Helical" evidence="2">
    <location>
        <begin position="88"/>
        <end position="107"/>
    </location>
</feature>
<evidence type="ECO:0000256" key="2">
    <source>
        <dbReference type="SAM" id="Phobius"/>
    </source>
</evidence>
<feature type="transmembrane region" description="Helical" evidence="2">
    <location>
        <begin position="59"/>
        <end position="81"/>
    </location>
</feature>
<dbReference type="Gene3D" id="1.20.1250.20">
    <property type="entry name" value="MFS general substrate transporter like domains"/>
    <property type="match status" value="2"/>
</dbReference>
<gene>
    <name evidence="4" type="ORF">M9Y10_038579</name>
</gene>
<feature type="transmembrane region" description="Helical" evidence="2">
    <location>
        <begin position="187"/>
        <end position="208"/>
    </location>
</feature>
<feature type="domain" description="Major facilitator superfamily (MFS) profile" evidence="3">
    <location>
        <begin position="21"/>
        <end position="418"/>
    </location>
</feature>
<feature type="transmembrane region" description="Helical" evidence="2">
    <location>
        <begin position="390"/>
        <end position="413"/>
    </location>
</feature>
<evidence type="ECO:0000313" key="5">
    <source>
        <dbReference type="Proteomes" id="UP001470230"/>
    </source>
</evidence>
<feature type="transmembrane region" description="Helical" evidence="2">
    <location>
        <begin position="270"/>
        <end position="291"/>
    </location>
</feature>
<evidence type="ECO:0000256" key="1">
    <source>
        <dbReference type="ARBA" id="ARBA00004141"/>
    </source>
</evidence>
<organism evidence="4 5">
    <name type="scientific">Tritrichomonas musculus</name>
    <dbReference type="NCBI Taxonomy" id="1915356"/>
    <lineage>
        <taxon>Eukaryota</taxon>
        <taxon>Metamonada</taxon>
        <taxon>Parabasalia</taxon>
        <taxon>Tritrichomonadida</taxon>
        <taxon>Tritrichomonadidae</taxon>
        <taxon>Tritrichomonas</taxon>
    </lineage>
</organism>
<name>A0ABR2K8U8_9EUKA</name>
<dbReference type="EMBL" id="JAPFFF010000006">
    <property type="protein sequence ID" value="KAK8887530.1"/>
    <property type="molecule type" value="Genomic_DNA"/>
</dbReference>
<proteinExistence type="predicted"/>
<dbReference type="Pfam" id="PF07690">
    <property type="entry name" value="MFS_1"/>
    <property type="match status" value="1"/>
</dbReference>
<evidence type="ECO:0000313" key="4">
    <source>
        <dbReference type="EMBL" id="KAK8887530.1"/>
    </source>
</evidence>
<dbReference type="InterPro" id="IPR020846">
    <property type="entry name" value="MFS_dom"/>
</dbReference>
<keyword evidence="2" id="KW-0472">Membrane</keyword>
<feature type="transmembrane region" description="Helical" evidence="2">
    <location>
        <begin position="20"/>
        <end position="39"/>
    </location>
</feature>
<dbReference type="SUPFAM" id="SSF103473">
    <property type="entry name" value="MFS general substrate transporter"/>
    <property type="match status" value="1"/>
</dbReference>
<dbReference type="InterPro" id="IPR011701">
    <property type="entry name" value="MFS"/>
</dbReference>
<reference evidence="4 5" key="1">
    <citation type="submission" date="2024-04" db="EMBL/GenBank/DDBJ databases">
        <title>Tritrichomonas musculus Genome.</title>
        <authorList>
            <person name="Alves-Ferreira E."/>
            <person name="Grigg M."/>
            <person name="Lorenzi H."/>
            <person name="Galac M."/>
        </authorList>
    </citation>
    <scope>NUCLEOTIDE SEQUENCE [LARGE SCALE GENOMIC DNA]</scope>
    <source>
        <strain evidence="4 5">EAF2021</strain>
    </source>
</reference>
<keyword evidence="2" id="KW-1133">Transmembrane helix</keyword>
<feature type="transmembrane region" description="Helical" evidence="2">
    <location>
        <begin position="229"/>
        <end position="250"/>
    </location>
</feature>
<keyword evidence="5" id="KW-1185">Reference proteome</keyword>
<feature type="transmembrane region" description="Helical" evidence="2">
    <location>
        <begin position="330"/>
        <end position="350"/>
    </location>
</feature>
<feature type="transmembrane region" description="Helical" evidence="2">
    <location>
        <begin position="303"/>
        <end position="324"/>
    </location>
</feature>
<sequence>MDVDNSNQLSQCLQDIQPMWKWVAAVIFLAITGLTTGSVNLYPSQRDSIMHALNISDEVATFMLTGGVMIMYITLPAGLFMDHFGGNLTLLVSAVITIISYIFLSFFTKPTWLFITFYLLMAFGSSSLFIVCLQLVLSRAPAKIKGASASIIGASLSMSFGMFLEIYKTGKNIFKCTDDDCVFSSFRIVGLIVISMIIVGAPTSYFFYRKFPSSGNQPSTHYWSLFGDFHLYSFILAMLITVFDGMLVLEGGDHIWKTYGDGYSNGASDWGIAFSVINCVMTILISILIDFLIHRLEQTRVKIYGVIFMLLGIIPFILGFIFKFTNNETLFGIIFSMLGISFGIGLTQIPTLVSDVFGNDKYGFAFGVVQVGSIISSASAMPILLKLQKSGITCTFFLFAFFHLVLGFAFILFKKDNSYISIA</sequence>
<feature type="transmembrane region" description="Helical" evidence="2">
    <location>
        <begin position="149"/>
        <end position="167"/>
    </location>
</feature>
<keyword evidence="2" id="KW-0812">Transmembrane</keyword>
<feature type="transmembrane region" description="Helical" evidence="2">
    <location>
        <begin position="362"/>
        <end position="384"/>
    </location>
</feature>
<dbReference type="Proteomes" id="UP001470230">
    <property type="component" value="Unassembled WGS sequence"/>
</dbReference>
<accession>A0ABR2K8U8</accession>
<evidence type="ECO:0000259" key="3">
    <source>
        <dbReference type="PROSITE" id="PS50850"/>
    </source>
</evidence>
<dbReference type="InterPro" id="IPR036259">
    <property type="entry name" value="MFS_trans_sf"/>
</dbReference>
<protein>
    <recommendedName>
        <fullName evidence="3">Major facilitator superfamily (MFS) profile domain-containing protein</fullName>
    </recommendedName>
</protein>